<keyword evidence="4 5" id="KW-0238">DNA-binding</keyword>
<dbReference type="SUPFAM" id="SSF57716">
    <property type="entry name" value="Glucocorticoid receptor-like (DNA-binding domain)"/>
    <property type="match status" value="1"/>
</dbReference>
<accession>A0A665UP37</accession>
<evidence type="ECO:0000256" key="5">
    <source>
        <dbReference type="PROSITE-ProRule" id="PRU00309"/>
    </source>
</evidence>
<dbReference type="Ensembl" id="ENSENLT00000022223.1">
    <property type="protein sequence ID" value="ENSENLP00000021478.1"/>
    <property type="gene ID" value="ENSENLG00000009768.1"/>
</dbReference>
<dbReference type="InterPro" id="IPR052224">
    <property type="entry name" value="THAP_domain_protein"/>
</dbReference>
<evidence type="ECO:0000313" key="9">
    <source>
        <dbReference type="Proteomes" id="UP000472264"/>
    </source>
</evidence>
<protein>
    <recommendedName>
        <fullName evidence="7">THAP-type domain-containing protein</fullName>
    </recommendedName>
</protein>
<name>A0A665UP37_ECHNA</name>
<keyword evidence="3" id="KW-0862">Zinc</keyword>
<sequence>MANACSVFGCGEANRDTSLYLLPKDHTTREKWLQFIWNDNIPAKTRVCSKHFEDSCFLNLAQKRMGFATKLILKHDAFPSIFPGVGQRTSVTEQPRSAVGGRKSDTFAYS</sequence>
<keyword evidence="1" id="KW-0479">Metal-binding</keyword>
<dbReference type="AlphaFoldDB" id="A0A665UP37"/>
<dbReference type="InParanoid" id="A0A665UP37"/>
<reference evidence="8" key="2">
    <citation type="submission" date="2025-08" db="UniProtKB">
        <authorList>
            <consortium name="Ensembl"/>
        </authorList>
    </citation>
    <scope>IDENTIFICATION</scope>
</reference>
<dbReference type="OMA" id="IWNDNIP"/>
<evidence type="ECO:0000256" key="4">
    <source>
        <dbReference type="ARBA" id="ARBA00023125"/>
    </source>
</evidence>
<organism evidence="8 9">
    <name type="scientific">Echeneis naucrates</name>
    <name type="common">Live sharksucker</name>
    <dbReference type="NCBI Taxonomy" id="173247"/>
    <lineage>
        <taxon>Eukaryota</taxon>
        <taxon>Metazoa</taxon>
        <taxon>Chordata</taxon>
        <taxon>Craniata</taxon>
        <taxon>Vertebrata</taxon>
        <taxon>Euteleostomi</taxon>
        <taxon>Actinopterygii</taxon>
        <taxon>Neopterygii</taxon>
        <taxon>Teleostei</taxon>
        <taxon>Neoteleostei</taxon>
        <taxon>Acanthomorphata</taxon>
        <taxon>Carangaria</taxon>
        <taxon>Carangiformes</taxon>
        <taxon>Echeneidae</taxon>
        <taxon>Echeneis</taxon>
    </lineage>
</organism>
<reference evidence="8" key="1">
    <citation type="submission" date="2021-04" db="EMBL/GenBank/DDBJ databases">
        <authorList>
            <consortium name="Wellcome Sanger Institute Data Sharing"/>
        </authorList>
    </citation>
    <scope>NUCLEOTIDE SEQUENCE [LARGE SCALE GENOMIC DNA]</scope>
</reference>
<dbReference type="PANTHER" id="PTHR46927">
    <property type="entry name" value="AGAP005574-PA"/>
    <property type="match status" value="1"/>
</dbReference>
<keyword evidence="9" id="KW-1185">Reference proteome</keyword>
<proteinExistence type="predicted"/>
<evidence type="ECO:0000256" key="6">
    <source>
        <dbReference type="SAM" id="MobiDB-lite"/>
    </source>
</evidence>
<dbReference type="InterPro" id="IPR038441">
    <property type="entry name" value="THAP_Znf_sf"/>
</dbReference>
<dbReference type="Proteomes" id="UP000472264">
    <property type="component" value="Chromosome 10"/>
</dbReference>
<dbReference type="Gene3D" id="6.20.210.20">
    <property type="entry name" value="THAP domain"/>
    <property type="match status" value="1"/>
</dbReference>
<evidence type="ECO:0000313" key="8">
    <source>
        <dbReference type="Ensembl" id="ENSENLP00000021478.1"/>
    </source>
</evidence>
<reference evidence="8" key="3">
    <citation type="submission" date="2025-09" db="UniProtKB">
        <authorList>
            <consortium name="Ensembl"/>
        </authorList>
    </citation>
    <scope>IDENTIFICATION</scope>
</reference>
<evidence type="ECO:0000259" key="7">
    <source>
        <dbReference type="PROSITE" id="PS50950"/>
    </source>
</evidence>
<dbReference type="PROSITE" id="PS50950">
    <property type="entry name" value="ZF_THAP"/>
    <property type="match status" value="1"/>
</dbReference>
<evidence type="ECO:0000256" key="3">
    <source>
        <dbReference type="ARBA" id="ARBA00022833"/>
    </source>
</evidence>
<keyword evidence="2 5" id="KW-0863">Zinc-finger</keyword>
<dbReference type="GO" id="GO:0003677">
    <property type="term" value="F:DNA binding"/>
    <property type="evidence" value="ECO:0007669"/>
    <property type="project" value="UniProtKB-UniRule"/>
</dbReference>
<dbReference type="PANTHER" id="PTHR46927:SF3">
    <property type="entry name" value="THAP-TYPE DOMAIN-CONTAINING PROTEIN"/>
    <property type="match status" value="1"/>
</dbReference>
<dbReference type="SMART" id="SM00692">
    <property type="entry name" value="DM3"/>
    <property type="match status" value="1"/>
</dbReference>
<dbReference type="InterPro" id="IPR006612">
    <property type="entry name" value="THAP_Znf"/>
</dbReference>
<feature type="domain" description="THAP-type" evidence="7">
    <location>
        <begin position="1"/>
        <end position="82"/>
    </location>
</feature>
<feature type="region of interest" description="Disordered" evidence="6">
    <location>
        <begin position="86"/>
        <end position="110"/>
    </location>
</feature>
<evidence type="ECO:0000256" key="2">
    <source>
        <dbReference type="ARBA" id="ARBA00022771"/>
    </source>
</evidence>
<evidence type="ECO:0000256" key="1">
    <source>
        <dbReference type="ARBA" id="ARBA00022723"/>
    </source>
</evidence>
<dbReference type="SMART" id="SM00980">
    <property type="entry name" value="THAP"/>
    <property type="match status" value="1"/>
</dbReference>
<dbReference type="Pfam" id="PF05485">
    <property type="entry name" value="THAP"/>
    <property type="match status" value="1"/>
</dbReference>
<dbReference type="GO" id="GO:0008270">
    <property type="term" value="F:zinc ion binding"/>
    <property type="evidence" value="ECO:0007669"/>
    <property type="project" value="UniProtKB-KW"/>
</dbReference>